<evidence type="ECO:0000313" key="4">
    <source>
        <dbReference type="Proteomes" id="UP001500936"/>
    </source>
</evidence>
<reference evidence="4" key="1">
    <citation type="journal article" date="2019" name="Int. J. Syst. Evol. Microbiol.">
        <title>The Global Catalogue of Microorganisms (GCM) 10K type strain sequencing project: providing services to taxonomists for standard genome sequencing and annotation.</title>
        <authorList>
            <consortium name="The Broad Institute Genomics Platform"/>
            <consortium name="The Broad Institute Genome Sequencing Center for Infectious Disease"/>
            <person name="Wu L."/>
            <person name="Ma J."/>
        </authorList>
    </citation>
    <scope>NUCLEOTIDE SEQUENCE [LARGE SCALE GENOMIC DNA]</scope>
    <source>
        <strain evidence="4">JCM 17925</strain>
    </source>
</reference>
<dbReference type="InterPro" id="IPR011110">
    <property type="entry name" value="Reg_prop"/>
</dbReference>
<dbReference type="PANTHER" id="PTHR34220">
    <property type="entry name" value="SENSOR HISTIDINE KINASE YPDA"/>
    <property type="match status" value="1"/>
</dbReference>
<evidence type="ECO:0000313" key="3">
    <source>
        <dbReference type="EMBL" id="GAA4400109.1"/>
    </source>
</evidence>
<name>A0ABP8K4M6_9BACT</name>
<dbReference type="PANTHER" id="PTHR34220:SF7">
    <property type="entry name" value="SENSOR HISTIDINE KINASE YPDA"/>
    <property type="match status" value="1"/>
</dbReference>
<comment type="caution">
    <text evidence="3">The sequence shown here is derived from an EMBL/GenBank/DDBJ whole genome shotgun (WGS) entry which is preliminary data.</text>
</comment>
<evidence type="ECO:0000259" key="2">
    <source>
        <dbReference type="Pfam" id="PF07495"/>
    </source>
</evidence>
<dbReference type="Gene3D" id="3.30.565.10">
    <property type="entry name" value="Histidine kinase-like ATPase, C-terminal domain"/>
    <property type="match status" value="1"/>
</dbReference>
<proteinExistence type="predicted"/>
<dbReference type="EMBL" id="BAABHB010000002">
    <property type="protein sequence ID" value="GAA4400109.1"/>
    <property type="molecule type" value="Genomic_DNA"/>
</dbReference>
<dbReference type="Gene3D" id="2.60.40.10">
    <property type="entry name" value="Immunoglobulins"/>
    <property type="match status" value="1"/>
</dbReference>
<dbReference type="Proteomes" id="UP001500936">
    <property type="component" value="Unassembled WGS sequence"/>
</dbReference>
<dbReference type="InterPro" id="IPR010559">
    <property type="entry name" value="Sig_transdc_His_kin_internal"/>
</dbReference>
<dbReference type="SUPFAM" id="SSF63829">
    <property type="entry name" value="Calcium-dependent phosphotriesterase"/>
    <property type="match status" value="2"/>
</dbReference>
<dbReference type="InterPro" id="IPR013783">
    <property type="entry name" value="Ig-like_fold"/>
</dbReference>
<sequence>MYQDREGFMWFGTWNGLNRYDGYTFTVFKPNPKDPEHSMQGSMAVDIHEDRSGRFWVATGAGLILINKQTGEITPFGIPPIRLNFSNILCKIYEDRKGLFWLTADGAILRFNPDTKEFKKYPHSFNSWLYGILEDQKGRMWTGGVTGLYQFHPQTGAFTPIVLDSTLAKQPYVASLHLDKRGFLWVGTEGEGIFRMDTRLATPRFVRYNPNGIIHQRIRAYDQGFFEDQQGFLWVVTKEGLQRIDSRTDQVITLTTHELQARGLFSNGISCVYLDRSGTLWIGTDQGISKSLSYARKFQMRQVTPTTSSLPQNNVGTLLEDAQGTLWLGRDGKAFSQTYSTGFYRLAPASGLATPVVVAYQNKHLSPEEEISALYEDAKKQLWVGSSTGLTLIDQTRRTSTHYPFDMPVTKIVADNRGKLWLVVGEWGGYIACFDPQTGQSTAYRKEVGSSTDRKRYIGVNNSTPRDLLVSRTGDIYIGTLGAGIDRLNPQTGEFTYYTPTYPFDRRHINDRDAISLYEDADGIIWAGTVVGGLNRLDPATGEFTFYSTHNGLPSDQIVSIIGDAKGNLWLGTDQGLCRFDPRTRTARTYTIHDGLPANEFRERAVYRRGDRLLFGTANGAVIFHPDSLPDNPTPPPVYLTRFEVMGKAQPLPAGPVEFPHDRNFLAFEFVAINYHAPQKNQYAYRLEGIDKDWVYSGTRRFVSYSDLKPGTYTFRVKAANNDDIWNEKGVSQVVIIHPPWWRTWWFTTLAIATGFSLMYTGYRYRVEQIRRGEQQKAEFSKKLSEMEMQALRAQMNPHFIFNSLNSINTFILKNDPESASEYLAKFSRLIRLILQNSSQPVVTLENELEALRLYLNMESLRFRNKFTYAIEVDPEVETDVIEIPPLLIQPYIENAIWHGLMHKEGIGHVGINLHMADDMLVCIIEDDGVGRRRAAELKSKSATRSKSLGMQITAHRIKLINELHGRETTMRIVDLVDATGEACGTRVVLHIAV</sequence>
<organism evidence="3 4">
    <name type="scientific">Nibrella viscosa</name>
    <dbReference type="NCBI Taxonomy" id="1084524"/>
    <lineage>
        <taxon>Bacteria</taxon>
        <taxon>Pseudomonadati</taxon>
        <taxon>Bacteroidota</taxon>
        <taxon>Cytophagia</taxon>
        <taxon>Cytophagales</taxon>
        <taxon>Spirosomataceae</taxon>
        <taxon>Nibrella</taxon>
    </lineage>
</organism>
<dbReference type="Pfam" id="PF07494">
    <property type="entry name" value="Reg_prop"/>
    <property type="match status" value="3"/>
</dbReference>
<dbReference type="InterPro" id="IPR015943">
    <property type="entry name" value="WD40/YVTN_repeat-like_dom_sf"/>
</dbReference>
<accession>A0ABP8K4M6</accession>
<feature type="domain" description="Two component regulator three Y" evidence="2">
    <location>
        <begin position="674"/>
        <end position="733"/>
    </location>
</feature>
<evidence type="ECO:0008006" key="5">
    <source>
        <dbReference type="Google" id="ProtNLM"/>
    </source>
</evidence>
<dbReference type="SUPFAM" id="SSF55874">
    <property type="entry name" value="ATPase domain of HSP90 chaperone/DNA topoisomerase II/histidine kinase"/>
    <property type="match status" value="1"/>
</dbReference>
<protein>
    <recommendedName>
        <fullName evidence="5">Two component regulator propeller</fullName>
    </recommendedName>
</protein>
<gene>
    <name evidence="3" type="ORF">GCM10023187_12910</name>
</gene>
<evidence type="ECO:0000259" key="1">
    <source>
        <dbReference type="Pfam" id="PF06580"/>
    </source>
</evidence>
<dbReference type="Gene3D" id="2.130.10.10">
    <property type="entry name" value="YVTN repeat-like/Quinoprotein amine dehydrogenase"/>
    <property type="match status" value="3"/>
</dbReference>
<dbReference type="Pfam" id="PF07495">
    <property type="entry name" value="Y_Y_Y"/>
    <property type="match status" value="1"/>
</dbReference>
<dbReference type="Pfam" id="PF06580">
    <property type="entry name" value="His_kinase"/>
    <property type="match status" value="1"/>
</dbReference>
<dbReference type="InterPro" id="IPR050640">
    <property type="entry name" value="Bact_2-comp_sensor_kinase"/>
</dbReference>
<dbReference type="InterPro" id="IPR036890">
    <property type="entry name" value="HATPase_C_sf"/>
</dbReference>
<dbReference type="InterPro" id="IPR011123">
    <property type="entry name" value="Y_Y_Y"/>
</dbReference>
<keyword evidence="4" id="KW-1185">Reference proteome</keyword>
<feature type="domain" description="Signal transduction histidine kinase internal region" evidence="1">
    <location>
        <begin position="787"/>
        <end position="867"/>
    </location>
</feature>